<proteinExistence type="predicted"/>
<dbReference type="AlphaFoldDB" id="A0A182F9U7"/>
<name>A0A182F9U7_ANOAL</name>
<sequence length="100" mass="10512">MALHNNKSVLANADWKKLWLESGQLSSGARIDNHLDSSDSTLIDDGEKISITTAGTINVSNTLPPASECPCPGEAIVGVGWIRFATSHEGKRNGPNGVGL</sequence>
<keyword evidence="2" id="KW-1185">Reference proteome</keyword>
<dbReference type="VEuPathDB" id="VectorBase:AALB003273"/>
<reference evidence="1 2" key="1">
    <citation type="journal article" date="2017" name="G3 (Bethesda)">
        <title>The Physical Genome Mapping of Anopheles albimanus Corrected Scaffold Misassemblies and Identified Interarm Rearrangements in Genus Anopheles.</title>
        <authorList>
            <person name="Artemov G.N."/>
            <person name="Peery A.N."/>
            <person name="Jiang X."/>
            <person name="Tu Z."/>
            <person name="Stegniy V.N."/>
            <person name="Sharakhova M.V."/>
            <person name="Sharakhov I.V."/>
        </authorList>
    </citation>
    <scope>NUCLEOTIDE SEQUENCE [LARGE SCALE GENOMIC DNA]</scope>
    <source>
        <strain evidence="1 2">ALBI9_A</strain>
    </source>
</reference>
<dbReference type="EnsemblMetazoa" id="AALB003273-RA">
    <property type="protein sequence ID" value="AALB003273-PA"/>
    <property type="gene ID" value="AALB003273"/>
</dbReference>
<organism evidence="1 2">
    <name type="scientific">Anopheles albimanus</name>
    <name type="common">New world malaria mosquito</name>
    <dbReference type="NCBI Taxonomy" id="7167"/>
    <lineage>
        <taxon>Eukaryota</taxon>
        <taxon>Metazoa</taxon>
        <taxon>Ecdysozoa</taxon>
        <taxon>Arthropoda</taxon>
        <taxon>Hexapoda</taxon>
        <taxon>Insecta</taxon>
        <taxon>Pterygota</taxon>
        <taxon>Neoptera</taxon>
        <taxon>Endopterygota</taxon>
        <taxon>Diptera</taxon>
        <taxon>Nematocera</taxon>
        <taxon>Culicoidea</taxon>
        <taxon>Culicidae</taxon>
        <taxon>Anophelinae</taxon>
        <taxon>Anopheles</taxon>
    </lineage>
</organism>
<dbReference type="Proteomes" id="UP000069272">
    <property type="component" value="Chromosome 3L"/>
</dbReference>
<evidence type="ECO:0000313" key="1">
    <source>
        <dbReference type="EnsemblMetazoa" id="AALB003273-PA"/>
    </source>
</evidence>
<reference evidence="1" key="2">
    <citation type="submission" date="2022-08" db="UniProtKB">
        <authorList>
            <consortium name="EnsemblMetazoa"/>
        </authorList>
    </citation>
    <scope>IDENTIFICATION</scope>
    <source>
        <strain evidence="1">STECLA/ALBI9_A</strain>
    </source>
</reference>
<accession>A0A182F9U7</accession>
<dbReference type="STRING" id="7167.A0A182F9U7"/>
<protein>
    <submittedName>
        <fullName evidence="1">Uncharacterized protein</fullName>
    </submittedName>
</protein>
<evidence type="ECO:0000313" key="2">
    <source>
        <dbReference type="Proteomes" id="UP000069272"/>
    </source>
</evidence>
<dbReference type="VEuPathDB" id="VectorBase:AALB20_038399"/>